<dbReference type="SUPFAM" id="SSF55781">
    <property type="entry name" value="GAF domain-like"/>
    <property type="match status" value="1"/>
</dbReference>
<sequence length="244" mass="26428">MTDVLSLARELAEVTRLVEDDDVASAFERFTGRAVATVPGCVHASLAIRGPRGEVEAVGDDPRDVDLLVAGPITEALEYHEPRRLDDVRTDRRWPAFSACAALLGFRSCLSLPIPGRGGSGAVFTLYAEEPGTFDESSYDLVILLALHAGVVFDNVNLYHDSGKLVDQLRSALATRAAIGRAQGLLMRHFDYGADAAFDELRRASQHTNRKLREVAADLVDAQERGGFTEYLASPGFAGTPDRV</sequence>
<dbReference type="SUPFAM" id="SSF52172">
    <property type="entry name" value="CheY-like"/>
    <property type="match status" value="1"/>
</dbReference>
<dbReference type="Gene3D" id="1.10.10.10">
    <property type="entry name" value="Winged helix-like DNA-binding domain superfamily/Winged helix DNA-binding domain"/>
    <property type="match status" value="1"/>
</dbReference>
<dbReference type="InterPro" id="IPR005561">
    <property type="entry name" value="ANTAR"/>
</dbReference>
<dbReference type="SMART" id="SM01012">
    <property type="entry name" value="ANTAR"/>
    <property type="match status" value="1"/>
</dbReference>
<feature type="domain" description="ANTAR" evidence="5">
    <location>
        <begin position="159"/>
        <end position="220"/>
    </location>
</feature>
<evidence type="ECO:0000313" key="6">
    <source>
        <dbReference type="EMBL" id="PPK63099.1"/>
    </source>
</evidence>
<dbReference type="PIRSF" id="PIRSF036625">
    <property type="entry name" value="GAF_ANTAR"/>
    <property type="match status" value="1"/>
</dbReference>
<dbReference type="InterPro" id="IPR003018">
    <property type="entry name" value="GAF"/>
</dbReference>
<evidence type="ECO:0000256" key="3">
    <source>
        <dbReference type="ARBA" id="ARBA00023015"/>
    </source>
</evidence>
<dbReference type="Pfam" id="PF03861">
    <property type="entry name" value="ANTAR"/>
    <property type="match status" value="1"/>
</dbReference>
<dbReference type="InterPro" id="IPR029016">
    <property type="entry name" value="GAF-like_dom_sf"/>
</dbReference>
<dbReference type="Proteomes" id="UP000239203">
    <property type="component" value="Unassembled WGS sequence"/>
</dbReference>
<gene>
    <name evidence="6" type="ORF">CLV40_13232</name>
</gene>
<protein>
    <submittedName>
        <fullName evidence="6">GAF domain-containing protein</fullName>
    </submittedName>
</protein>
<keyword evidence="1" id="KW-0808">Transferase</keyword>
<dbReference type="GO" id="GO:0003723">
    <property type="term" value="F:RNA binding"/>
    <property type="evidence" value="ECO:0007669"/>
    <property type="project" value="InterPro"/>
</dbReference>
<evidence type="ECO:0000259" key="5">
    <source>
        <dbReference type="PROSITE" id="PS50921"/>
    </source>
</evidence>
<organism evidence="6 7">
    <name type="scientific">Actinokineospora auranticolor</name>
    <dbReference type="NCBI Taxonomy" id="155976"/>
    <lineage>
        <taxon>Bacteria</taxon>
        <taxon>Bacillati</taxon>
        <taxon>Actinomycetota</taxon>
        <taxon>Actinomycetes</taxon>
        <taxon>Pseudonocardiales</taxon>
        <taxon>Pseudonocardiaceae</taxon>
        <taxon>Actinokineospora</taxon>
    </lineage>
</organism>
<reference evidence="6 7" key="1">
    <citation type="submission" date="2018-02" db="EMBL/GenBank/DDBJ databases">
        <title>Genomic Encyclopedia of Archaeal and Bacterial Type Strains, Phase II (KMG-II): from individual species to whole genera.</title>
        <authorList>
            <person name="Goeker M."/>
        </authorList>
    </citation>
    <scope>NUCLEOTIDE SEQUENCE [LARGE SCALE GENOMIC DNA]</scope>
    <source>
        <strain evidence="6 7">YU 961-1</strain>
    </source>
</reference>
<accession>A0A2S6GD06</accession>
<evidence type="ECO:0000256" key="2">
    <source>
        <dbReference type="ARBA" id="ARBA00022777"/>
    </source>
</evidence>
<comment type="caution">
    <text evidence="6">The sequence shown here is derived from an EMBL/GenBank/DDBJ whole genome shotgun (WGS) entry which is preliminary data.</text>
</comment>
<evidence type="ECO:0000256" key="1">
    <source>
        <dbReference type="ARBA" id="ARBA00022679"/>
    </source>
</evidence>
<dbReference type="Pfam" id="PF13185">
    <property type="entry name" value="GAF_2"/>
    <property type="match status" value="1"/>
</dbReference>
<keyword evidence="7" id="KW-1185">Reference proteome</keyword>
<dbReference type="RefSeq" id="WP_104483040.1">
    <property type="nucleotide sequence ID" value="NZ_CP154825.1"/>
</dbReference>
<dbReference type="InterPro" id="IPR036388">
    <property type="entry name" value="WH-like_DNA-bd_sf"/>
</dbReference>
<keyword evidence="4" id="KW-0804">Transcription</keyword>
<dbReference type="PROSITE" id="PS50921">
    <property type="entry name" value="ANTAR"/>
    <property type="match status" value="1"/>
</dbReference>
<keyword evidence="3" id="KW-0805">Transcription regulation</keyword>
<dbReference type="OrthoDB" id="4629915at2"/>
<evidence type="ECO:0000313" key="7">
    <source>
        <dbReference type="Proteomes" id="UP000239203"/>
    </source>
</evidence>
<dbReference type="EMBL" id="PTIX01000032">
    <property type="protein sequence ID" value="PPK63099.1"/>
    <property type="molecule type" value="Genomic_DNA"/>
</dbReference>
<evidence type="ECO:0000256" key="4">
    <source>
        <dbReference type="ARBA" id="ARBA00023163"/>
    </source>
</evidence>
<name>A0A2S6GD06_9PSEU</name>
<dbReference type="AlphaFoldDB" id="A0A2S6GD06"/>
<dbReference type="InterPro" id="IPR012074">
    <property type="entry name" value="GAF_ANTAR"/>
</dbReference>
<dbReference type="Gene3D" id="3.30.450.40">
    <property type="match status" value="1"/>
</dbReference>
<dbReference type="GO" id="GO:0016301">
    <property type="term" value="F:kinase activity"/>
    <property type="evidence" value="ECO:0007669"/>
    <property type="project" value="UniProtKB-KW"/>
</dbReference>
<dbReference type="InterPro" id="IPR011006">
    <property type="entry name" value="CheY-like_superfamily"/>
</dbReference>
<keyword evidence="2" id="KW-0418">Kinase</keyword>
<proteinExistence type="predicted"/>